<dbReference type="InterPro" id="IPR001878">
    <property type="entry name" value="Znf_CCHC"/>
</dbReference>
<dbReference type="EMBL" id="JAMSHJ010000005">
    <property type="protein sequence ID" value="KAI5409826.1"/>
    <property type="molecule type" value="Genomic_DNA"/>
</dbReference>
<keyword evidence="2" id="KW-0175">Coiled coil</keyword>
<evidence type="ECO:0000256" key="2">
    <source>
        <dbReference type="SAM" id="Coils"/>
    </source>
</evidence>
<comment type="caution">
    <text evidence="4">The sequence shown here is derived from an EMBL/GenBank/DDBJ whole genome shotgun (WGS) entry which is preliminary data.</text>
</comment>
<evidence type="ECO:0000313" key="5">
    <source>
        <dbReference type="Proteomes" id="UP001058974"/>
    </source>
</evidence>
<evidence type="ECO:0000256" key="1">
    <source>
        <dbReference type="PROSITE-ProRule" id="PRU00047"/>
    </source>
</evidence>
<feature type="coiled-coil region" evidence="2">
    <location>
        <begin position="151"/>
        <end position="185"/>
    </location>
</feature>
<dbReference type="AlphaFoldDB" id="A0A9D4WWM3"/>
<protein>
    <recommendedName>
        <fullName evidence="3">CCHC-type domain-containing protein</fullName>
    </recommendedName>
</protein>
<dbReference type="InterPro" id="IPR036875">
    <property type="entry name" value="Znf_CCHC_sf"/>
</dbReference>
<dbReference type="GO" id="GO:0003676">
    <property type="term" value="F:nucleic acid binding"/>
    <property type="evidence" value="ECO:0007669"/>
    <property type="project" value="InterPro"/>
</dbReference>
<dbReference type="Pfam" id="PF22936">
    <property type="entry name" value="Pol_BBD"/>
    <property type="match status" value="1"/>
</dbReference>
<feature type="domain" description="CCHC-type" evidence="3">
    <location>
        <begin position="76"/>
        <end position="89"/>
    </location>
</feature>
<sequence length="390" mass="44424">MAFMSNTEEDNSQEDDEDLVNEVAMLGRQFNKLLKKMDVRSRANVKNISSDISKSNNARRRARSDEKLKEGKEVQCYECDGYGHIRTECGTYLKKQKMSLAATWSDESEIEEAANLVTAMTGRWGSDEDSSDDEVTFEVLASTYRKLCHKSVELCKQVEGQKKEITQLENEKAEYLETISKLQTEAVVLNAKLDENPQAENQKIAQLESEMTKPAHHHQDHYQFRPKQHMLIIEKQWVPKTNVTSLIAHIPLRISAKEEWYFDNGCSRHMTGNQDLLTDLHHHTKSHVTFGDGAKGEIKGTGKLDCLGVPKLDKVLLVKGLTENLISISQLCDQGLNVNFTKTECLISDINSEVIMRGIKTKDNCYIWSSQLDYPLKYWLSTDALKSDEK</sequence>
<keyword evidence="5" id="KW-1185">Reference proteome</keyword>
<keyword evidence="1" id="KW-0863">Zinc-finger</keyword>
<organism evidence="4 5">
    <name type="scientific">Pisum sativum</name>
    <name type="common">Garden pea</name>
    <name type="synonym">Lathyrus oleraceus</name>
    <dbReference type="NCBI Taxonomy" id="3888"/>
    <lineage>
        <taxon>Eukaryota</taxon>
        <taxon>Viridiplantae</taxon>
        <taxon>Streptophyta</taxon>
        <taxon>Embryophyta</taxon>
        <taxon>Tracheophyta</taxon>
        <taxon>Spermatophyta</taxon>
        <taxon>Magnoliopsida</taxon>
        <taxon>eudicotyledons</taxon>
        <taxon>Gunneridae</taxon>
        <taxon>Pentapetalae</taxon>
        <taxon>rosids</taxon>
        <taxon>fabids</taxon>
        <taxon>Fabales</taxon>
        <taxon>Fabaceae</taxon>
        <taxon>Papilionoideae</taxon>
        <taxon>50 kb inversion clade</taxon>
        <taxon>NPAAA clade</taxon>
        <taxon>Hologalegina</taxon>
        <taxon>IRL clade</taxon>
        <taxon>Fabeae</taxon>
        <taxon>Lathyrus</taxon>
    </lineage>
</organism>
<evidence type="ECO:0000259" key="3">
    <source>
        <dbReference type="PROSITE" id="PS50158"/>
    </source>
</evidence>
<dbReference type="Proteomes" id="UP001058974">
    <property type="component" value="Chromosome 5"/>
</dbReference>
<keyword evidence="1" id="KW-0862">Zinc</keyword>
<dbReference type="PROSITE" id="PS50158">
    <property type="entry name" value="ZF_CCHC"/>
    <property type="match status" value="1"/>
</dbReference>
<dbReference type="Gramene" id="Psat05G0532700-T1">
    <property type="protein sequence ID" value="KAI5409826.1"/>
    <property type="gene ID" value="KIW84_055327"/>
</dbReference>
<accession>A0A9D4WWM3</accession>
<keyword evidence="1" id="KW-0479">Metal-binding</keyword>
<proteinExistence type="predicted"/>
<dbReference type="SUPFAM" id="SSF57756">
    <property type="entry name" value="Retrovirus zinc finger-like domains"/>
    <property type="match status" value="1"/>
</dbReference>
<dbReference type="InterPro" id="IPR054722">
    <property type="entry name" value="PolX-like_BBD"/>
</dbReference>
<reference evidence="4 5" key="1">
    <citation type="journal article" date="2022" name="Nat. Genet.">
        <title>Improved pea reference genome and pan-genome highlight genomic features and evolutionary characteristics.</title>
        <authorList>
            <person name="Yang T."/>
            <person name="Liu R."/>
            <person name="Luo Y."/>
            <person name="Hu S."/>
            <person name="Wang D."/>
            <person name="Wang C."/>
            <person name="Pandey M.K."/>
            <person name="Ge S."/>
            <person name="Xu Q."/>
            <person name="Li N."/>
            <person name="Li G."/>
            <person name="Huang Y."/>
            <person name="Saxena R.K."/>
            <person name="Ji Y."/>
            <person name="Li M."/>
            <person name="Yan X."/>
            <person name="He Y."/>
            <person name="Liu Y."/>
            <person name="Wang X."/>
            <person name="Xiang C."/>
            <person name="Varshney R.K."/>
            <person name="Ding H."/>
            <person name="Gao S."/>
            <person name="Zong X."/>
        </authorList>
    </citation>
    <scope>NUCLEOTIDE SEQUENCE [LARGE SCALE GENOMIC DNA]</scope>
    <source>
        <strain evidence="4 5">cv. Zhongwan 6</strain>
    </source>
</reference>
<evidence type="ECO:0000313" key="4">
    <source>
        <dbReference type="EMBL" id="KAI5409826.1"/>
    </source>
</evidence>
<dbReference type="GO" id="GO:0008270">
    <property type="term" value="F:zinc ion binding"/>
    <property type="evidence" value="ECO:0007669"/>
    <property type="project" value="UniProtKB-KW"/>
</dbReference>
<name>A0A9D4WWM3_PEA</name>
<gene>
    <name evidence="4" type="ORF">KIW84_055327</name>
</gene>